<proteinExistence type="predicted"/>
<reference evidence="1 2" key="1">
    <citation type="submission" date="2016-09" db="EMBL/GenBank/DDBJ databases">
        <title>Xenorhabdus thuongxuanensis sp. nov. and Xenorhabdus eapokensis sp. nov., isolated from Steinernema species.</title>
        <authorList>
            <person name="Kaempfer P."/>
            <person name="Tobias N.J."/>
            <person name="Phan Ke L."/>
            <person name="Bode H.B."/>
            <person name="Glaeser S.P."/>
        </authorList>
    </citation>
    <scope>NUCLEOTIDE SEQUENCE [LARGE SCALE GENOMIC DNA]</scope>
    <source>
        <strain evidence="1 2">DL20</strain>
    </source>
</reference>
<dbReference type="STRING" id="1873482.Xedl_02852"/>
<comment type="caution">
    <text evidence="1">The sequence shown here is derived from an EMBL/GenBank/DDBJ whole genome shotgun (WGS) entry which is preliminary data.</text>
</comment>
<name>A0A1Q5TMX4_9GAMM</name>
<sequence length="71" mass="8037">MRRSLPRVSRGVRSTPIILKSYLENRINAHNYFSEGENKERSVVADSIISSFLFSDDSIVIGISLLRLPSK</sequence>
<protein>
    <submittedName>
        <fullName evidence="1">Uncharacterized protein</fullName>
    </submittedName>
</protein>
<evidence type="ECO:0000313" key="2">
    <source>
        <dbReference type="Proteomes" id="UP000186268"/>
    </source>
</evidence>
<keyword evidence="2" id="KW-1185">Reference proteome</keyword>
<evidence type="ECO:0000313" key="1">
    <source>
        <dbReference type="EMBL" id="OKP01578.1"/>
    </source>
</evidence>
<dbReference type="Proteomes" id="UP000186268">
    <property type="component" value="Unassembled WGS sequence"/>
</dbReference>
<organism evidence="1 2">
    <name type="scientific">Xenorhabdus eapokensis</name>
    <dbReference type="NCBI Taxonomy" id="1873482"/>
    <lineage>
        <taxon>Bacteria</taxon>
        <taxon>Pseudomonadati</taxon>
        <taxon>Pseudomonadota</taxon>
        <taxon>Gammaproteobacteria</taxon>
        <taxon>Enterobacterales</taxon>
        <taxon>Morganellaceae</taxon>
        <taxon>Xenorhabdus</taxon>
    </lineage>
</organism>
<dbReference type="AlphaFoldDB" id="A0A1Q5TMX4"/>
<accession>A0A1Q5TMX4</accession>
<gene>
    <name evidence="1" type="ORF">Xedl_02852</name>
</gene>
<dbReference type="EMBL" id="MKGQ01000023">
    <property type="protein sequence ID" value="OKP01578.1"/>
    <property type="molecule type" value="Genomic_DNA"/>
</dbReference>